<name>A0A5J4Z4K7_PORPP</name>
<evidence type="ECO:0000313" key="2">
    <source>
        <dbReference type="Proteomes" id="UP000324585"/>
    </source>
</evidence>
<gene>
    <name evidence="1" type="ORF">FVE85_6181</name>
</gene>
<evidence type="ECO:0000313" key="1">
    <source>
        <dbReference type="EMBL" id="KAA8498596.1"/>
    </source>
</evidence>
<dbReference type="Proteomes" id="UP000324585">
    <property type="component" value="Unassembled WGS sequence"/>
</dbReference>
<comment type="caution">
    <text evidence="1">The sequence shown here is derived from an EMBL/GenBank/DDBJ whole genome shotgun (WGS) entry which is preliminary data.</text>
</comment>
<organism evidence="1 2">
    <name type="scientific">Porphyridium purpureum</name>
    <name type="common">Red alga</name>
    <name type="synonym">Porphyridium cruentum</name>
    <dbReference type="NCBI Taxonomy" id="35688"/>
    <lineage>
        <taxon>Eukaryota</taxon>
        <taxon>Rhodophyta</taxon>
        <taxon>Bangiophyceae</taxon>
        <taxon>Porphyridiales</taxon>
        <taxon>Porphyridiaceae</taxon>
        <taxon>Porphyridium</taxon>
    </lineage>
</organism>
<dbReference type="AlphaFoldDB" id="A0A5J4Z4K7"/>
<proteinExistence type="predicted"/>
<reference evidence="2" key="1">
    <citation type="journal article" date="2019" name="Nat. Commun.">
        <title>Expansion of phycobilisome linker gene families in mesophilic red algae.</title>
        <authorList>
            <person name="Lee J."/>
            <person name="Kim D."/>
            <person name="Bhattacharya D."/>
            <person name="Yoon H.S."/>
        </authorList>
    </citation>
    <scope>NUCLEOTIDE SEQUENCE [LARGE SCALE GENOMIC DNA]</scope>
    <source>
        <strain evidence="2">CCMP 1328</strain>
    </source>
</reference>
<dbReference type="EMBL" id="VRMN01000001">
    <property type="protein sequence ID" value="KAA8498596.1"/>
    <property type="molecule type" value="Genomic_DNA"/>
</dbReference>
<protein>
    <submittedName>
        <fullName evidence="1">Uncharacterized protein</fullName>
    </submittedName>
</protein>
<keyword evidence="2" id="KW-1185">Reference proteome</keyword>
<accession>A0A5J4Z4K7</accession>
<sequence length="252" mass="29089">MNFKTCINCNFSSSGVAFKAITRLHDPDFTKGVPYLYFRSAAYAPLLRPQSGGTSYIGHMKEENAASTQPRPNHAQDQSNRYSKCICSFAVLTAQKPSFVSVLLRRNWMAPNLIFTIQVCKKVHRVQSPGHAYMSIVLHEGYTINAPLEEVLIRAWPHPKNVCKIHERQAQYVLHVPARIHIILVTIRTCIFYTVFLWRCKTRQTLAHLLLRQNSNEDRTQTATLDIICFFLEHHGFRITRHVFRPQNRLKA</sequence>